<feature type="compositionally biased region" description="Polar residues" evidence="9">
    <location>
        <begin position="172"/>
        <end position="182"/>
    </location>
</feature>
<accession>A0A210PHX2</accession>
<evidence type="ECO:0000256" key="7">
    <source>
        <dbReference type="ARBA" id="ARBA00022833"/>
    </source>
</evidence>
<proteinExistence type="inferred from homology"/>
<evidence type="ECO:0000256" key="2">
    <source>
        <dbReference type="ARBA" id="ARBA00009679"/>
    </source>
</evidence>
<keyword evidence="8" id="KW-0539">Nucleus</keyword>
<comment type="subcellular location">
    <subcellularLocation>
        <location evidence="1">Nucleus</location>
    </subcellularLocation>
</comment>
<organism evidence="11 12">
    <name type="scientific">Mizuhopecten yessoensis</name>
    <name type="common">Japanese scallop</name>
    <name type="synonym">Patinopecten yessoensis</name>
    <dbReference type="NCBI Taxonomy" id="6573"/>
    <lineage>
        <taxon>Eukaryota</taxon>
        <taxon>Metazoa</taxon>
        <taxon>Spiralia</taxon>
        <taxon>Lophotrochozoa</taxon>
        <taxon>Mollusca</taxon>
        <taxon>Bivalvia</taxon>
        <taxon>Autobranchia</taxon>
        <taxon>Pteriomorphia</taxon>
        <taxon>Pectinida</taxon>
        <taxon>Pectinoidea</taxon>
        <taxon>Pectinidae</taxon>
        <taxon>Mizuhopecten</taxon>
    </lineage>
</organism>
<feature type="compositionally biased region" description="Polar residues" evidence="9">
    <location>
        <begin position="214"/>
        <end position="224"/>
    </location>
</feature>
<dbReference type="GO" id="GO:0043596">
    <property type="term" value="C:nuclear replication fork"/>
    <property type="evidence" value="ECO:0007669"/>
    <property type="project" value="TreeGrafter"/>
</dbReference>
<evidence type="ECO:0000313" key="12">
    <source>
        <dbReference type="Proteomes" id="UP000242188"/>
    </source>
</evidence>
<dbReference type="Pfam" id="PF09329">
    <property type="entry name" value="zf-primase"/>
    <property type="match status" value="1"/>
</dbReference>
<keyword evidence="12" id="KW-1185">Reference proteome</keyword>
<feature type="compositionally biased region" description="Basic and acidic residues" evidence="9">
    <location>
        <begin position="337"/>
        <end position="347"/>
    </location>
</feature>
<feature type="compositionally biased region" description="Acidic residues" evidence="9">
    <location>
        <begin position="285"/>
        <end position="295"/>
    </location>
</feature>
<dbReference type="Pfam" id="PF24863">
    <property type="entry name" value="zf-CCCH_Mcm10"/>
    <property type="match status" value="1"/>
</dbReference>
<comment type="similarity">
    <text evidence="2">Belongs to the MCM10 family.</text>
</comment>
<dbReference type="FunFam" id="2.40.50.140:FF:000174">
    <property type="entry name" value="DNA replication licensing factor mcm10"/>
    <property type="match status" value="1"/>
</dbReference>
<dbReference type="GO" id="GO:0003688">
    <property type="term" value="F:DNA replication origin binding"/>
    <property type="evidence" value="ECO:0007669"/>
    <property type="project" value="TreeGrafter"/>
</dbReference>
<reference evidence="11 12" key="1">
    <citation type="journal article" date="2017" name="Nat. Ecol. Evol.">
        <title>Scallop genome provides insights into evolution of bilaterian karyotype and development.</title>
        <authorList>
            <person name="Wang S."/>
            <person name="Zhang J."/>
            <person name="Jiao W."/>
            <person name="Li J."/>
            <person name="Xun X."/>
            <person name="Sun Y."/>
            <person name="Guo X."/>
            <person name="Huan P."/>
            <person name="Dong B."/>
            <person name="Zhang L."/>
            <person name="Hu X."/>
            <person name="Sun X."/>
            <person name="Wang J."/>
            <person name="Zhao C."/>
            <person name="Wang Y."/>
            <person name="Wang D."/>
            <person name="Huang X."/>
            <person name="Wang R."/>
            <person name="Lv J."/>
            <person name="Li Y."/>
            <person name="Zhang Z."/>
            <person name="Liu B."/>
            <person name="Lu W."/>
            <person name="Hui Y."/>
            <person name="Liang J."/>
            <person name="Zhou Z."/>
            <person name="Hou R."/>
            <person name="Li X."/>
            <person name="Liu Y."/>
            <person name="Li H."/>
            <person name="Ning X."/>
            <person name="Lin Y."/>
            <person name="Zhao L."/>
            <person name="Xing Q."/>
            <person name="Dou J."/>
            <person name="Li Y."/>
            <person name="Mao J."/>
            <person name="Guo H."/>
            <person name="Dou H."/>
            <person name="Li T."/>
            <person name="Mu C."/>
            <person name="Jiang W."/>
            <person name="Fu Q."/>
            <person name="Fu X."/>
            <person name="Miao Y."/>
            <person name="Liu J."/>
            <person name="Yu Q."/>
            <person name="Li R."/>
            <person name="Liao H."/>
            <person name="Li X."/>
            <person name="Kong Y."/>
            <person name="Jiang Z."/>
            <person name="Chourrout D."/>
            <person name="Li R."/>
            <person name="Bao Z."/>
        </authorList>
    </citation>
    <scope>NUCLEOTIDE SEQUENCE [LARGE SCALE GENOMIC DNA]</scope>
    <source>
        <strain evidence="11 12">PY_sf001</strain>
    </source>
</reference>
<feature type="compositionally biased region" description="Basic and acidic residues" evidence="9">
    <location>
        <begin position="227"/>
        <end position="253"/>
    </location>
</feature>
<keyword evidence="5" id="KW-0479">Metal-binding</keyword>
<dbReference type="InterPro" id="IPR040184">
    <property type="entry name" value="Mcm10"/>
</dbReference>
<dbReference type="EMBL" id="NEDP02076678">
    <property type="protein sequence ID" value="OWF36082.1"/>
    <property type="molecule type" value="Genomic_DNA"/>
</dbReference>
<evidence type="ECO:0000256" key="8">
    <source>
        <dbReference type="ARBA" id="ARBA00023242"/>
    </source>
</evidence>
<dbReference type="Gene3D" id="2.40.50.140">
    <property type="entry name" value="Nucleic acid-binding proteins"/>
    <property type="match status" value="1"/>
</dbReference>
<dbReference type="InterPro" id="IPR012340">
    <property type="entry name" value="NA-bd_OB-fold"/>
</dbReference>
<evidence type="ECO:0000259" key="10">
    <source>
        <dbReference type="SMART" id="SM01280"/>
    </source>
</evidence>
<feature type="compositionally biased region" description="Polar residues" evidence="9">
    <location>
        <begin position="129"/>
        <end position="164"/>
    </location>
</feature>
<dbReference type="GO" id="GO:0008270">
    <property type="term" value="F:zinc ion binding"/>
    <property type="evidence" value="ECO:0007669"/>
    <property type="project" value="UniProtKB-KW"/>
</dbReference>
<name>A0A210PHX2_MIZYE</name>
<feature type="domain" description="Replication factor Mcm10 C-terminal" evidence="10">
    <location>
        <begin position="647"/>
        <end position="962"/>
    </location>
</feature>
<feature type="compositionally biased region" description="Basic and acidic residues" evidence="9">
    <location>
        <begin position="786"/>
        <end position="796"/>
    </location>
</feature>
<dbReference type="Proteomes" id="UP000242188">
    <property type="component" value="Unassembled WGS sequence"/>
</dbReference>
<evidence type="ECO:0000256" key="9">
    <source>
        <dbReference type="SAM" id="MobiDB-lite"/>
    </source>
</evidence>
<dbReference type="GO" id="GO:0006270">
    <property type="term" value="P:DNA replication initiation"/>
    <property type="evidence" value="ECO:0007669"/>
    <property type="project" value="InterPro"/>
</dbReference>
<dbReference type="AlphaFoldDB" id="A0A210PHX2"/>
<feature type="region of interest" description="Disordered" evidence="9">
    <location>
        <begin position="337"/>
        <end position="378"/>
    </location>
</feature>
<sequence>MADEDLDIETLTALLEDDSDDEEIQQETNKSDKNQDSNDESDIATLAAFLEDSDSDEDAQESGKPCTAKGDVESSKDTNGSQTNVQENVAVNPTSPVQSAENMNALQNQILMMQKQMEQMQKLLLQQQSPSSQGEVTPNAKSVPNLPKTKQSLTSSVPGKSSTIHTRDSPGNKVSRSSSTNILARKSPISQLKEKHGSKEIKSTRSPQHKAAKISSSSNTSKPKQTSKKESSEQEHNPFFGESEKSPTEEKKTPPVHVKVKSPSDTIKLSEALKRKEQEKSLFGDDSDSDWEGLDGEEKGRLSVEGNELRKLLHHGEKGRVSNASKQDVEELRKRAAKTSWKDRSHQQPEVTSKIGTPVTKSSKENDVPSVTDPSSGIRLINPKVSSTDMKYKMADRNLVKVSRIATQVGTSKLQGNWVTIAVVVSKTESRTSAAGKTYCIWKLSDLEDCDKTVSFFLFGEVYKQHWKNSVGTVAGILNPSIMDKAEKVQQDLAFTVNHPQQLLVMGQSKDLGRCTGVSKAGKPCTKFINKQHGDRCTYHVQSAYKKTSSHRSELQGSFTGMTPKAHAWNQNKKISSSFFFYQGETFTDLRPPANKNDKVTLNKLSEKQAVQGKGKVTTMSLHNLEPEDQKRLKDLKDNKSEFVDLLTTPSVGAMNFVKHLVKEEKYVKDTGGNNALIQSITPKELLQQHKLAAKERKRQLAQGRTLNPLEAVPTLGKGFSPGSDISLEVSFPRGKSVGIKMDLAKKKAIAKIHVSGGINKDDPNAVKKKIRSPESNTQVRKRVAENMDSTDKAKDGSCIQEPPRKRSKLLGNIDVNSEEFKQLMKVRSKHKGALAEVEAEHEERYFMAMEKKEKYEDKMSSIMEMKCKVFTCVQCNYTAFKPGDSCKENGHTIKTVETKKRFFKCKKCSHRATSIHKYPTAPCRNCGEQSFERTSMYQEKKMKTPSEELCIRGDEIKYLGSMQEKSFLNI</sequence>
<dbReference type="PANTHER" id="PTHR13454">
    <property type="entry name" value="PROTEIN MCM10 HOMOLOG"/>
    <property type="match status" value="1"/>
</dbReference>
<dbReference type="Pfam" id="PF22379">
    <property type="entry name" value="OB_MCM10"/>
    <property type="match status" value="1"/>
</dbReference>
<dbReference type="PANTHER" id="PTHR13454:SF11">
    <property type="entry name" value="PROTEIN MCM10 HOMOLOG"/>
    <property type="match status" value="1"/>
</dbReference>
<keyword evidence="4" id="KW-0235">DNA replication</keyword>
<keyword evidence="6" id="KW-0863">Zinc-finger</keyword>
<feature type="compositionally biased region" description="Basic and acidic residues" evidence="9">
    <location>
        <begin position="192"/>
        <end position="203"/>
    </location>
</feature>
<evidence type="ECO:0000313" key="11">
    <source>
        <dbReference type="EMBL" id="OWF36082.1"/>
    </source>
</evidence>
<protein>
    <recommendedName>
        <fullName evidence="3">Protein MCM10 homolog</fullName>
    </recommendedName>
</protein>
<keyword evidence="7" id="KW-0862">Zinc</keyword>
<evidence type="ECO:0000256" key="1">
    <source>
        <dbReference type="ARBA" id="ARBA00004123"/>
    </source>
</evidence>
<dbReference type="SMART" id="SM01280">
    <property type="entry name" value="Mcm10"/>
    <property type="match status" value="1"/>
</dbReference>
<dbReference type="InterPro" id="IPR056791">
    <property type="entry name" value="Znf_Mcm10_C"/>
</dbReference>
<feature type="region of interest" description="Disordered" evidence="9">
    <location>
        <begin position="1"/>
        <end position="103"/>
    </location>
</feature>
<dbReference type="OrthoDB" id="6093546at2759"/>
<dbReference type="GO" id="GO:0003697">
    <property type="term" value="F:single-stranded DNA binding"/>
    <property type="evidence" value="ECO:0007669"/>
    <property type="project" value="InterPro"/>
</dbReference>
<evidence type="ECO:0000256" key="4">
    <source>
        <dbReference type="ARBA" id="ARBA00022705"/>
    </source>
</evidence>
<dbReference type="InterPro" id="IPR015411">
    <property type="entry name" value="Rep_factor_Mcm10_C"/>
</dbReference>
<feature type="region of interest" description="Disordered" evidence="9">
    <location>
        <begin position="121"/>
        <end position="303"/>
    </location>
</feature>
<evidence type="ECO:0000256" key="5">
    <source>
        <dbReference type="ARBA" id="ARBA00022723"/>
    </source>
</evidence>
<feature type="region of interest" description="Disordered" evidence="9">
    <location>
        <begin position="786"/>
        <end position="805"/>
    </location>
</feature>
<evidence type="ECO:0000256" key="3">
    <source>
        <dbReference type="ARBA" id="ARBA00017770"/>
    </source>
</evidence>
<dbReference type="Pfam" id="PF09332">
    <property type="entry name" value="Mcm10"/>
    <property type="match status" value="1"/>
</dbReference>
<dbReference type="InterPro" id="IPR055065">
    <property type="entry name" value="OB_MCM10"/>
</dbReference>
<evidence type="ECO:0000256" key="6">
    <source>
        <dbReference type="ARBA" id="ARBA00022771"/>
    </source>
</evidence>
<comment type="caution">
    <text evidence="11">The sequence shown here is derived from an EMBL/GenBank/DDBJ whole genome shotgun (WGS) entry which is preliminary data.</text>
</comment>
<gene>
    <name evidence="11" type="ORF">KP79_PYT11738</name>
</gene>
<dbReference type="InterPro" id="IPR015408">
    <property type="entry name" value="Znf_Mcm10/DnaG"/>
</dbReference>
<feature type="compositionally biased region" description="Acidic residues" evidence="9">
    <location>
        <begin position="15"/>
        <end position="25"/>
    </location>
</feature>
<feature type="compositionally biased region" description="Acidic residues" evidence="9">
    <location>
        <begin position="51"/>
        <end position="60"/>
    </location>
</feature>
<feature type="compositionally biased region" description="Polar residues" evidence="9">
    <location>
        <begin position="348"/>
        <end position="361"/>
    </location>
</feature>
<feature type="compositionally biased region" description="Polar residues" evidence="9">
    <location>
        <begin position="77"/>
        <end position="103"/>
    </location>
</feature>
<feature type="compositionally biased region" description="Basic and acidic residues" evidence="9">
    <location>
        <begin position="271"/>
        <end position="283"/>
    </location>
</feature>
<dbReference type="STRING" id="6573.A0A210PHX2"/>